<keyword evidence="1" id="KW-1133">Transmembrane helix</keyword>
<evidence type="ECO:0000313" key="6">
    <source>
        <dbReference type="Proteomes" id="UP001642409"/>
    </source>
</evidence>
<dbReference type="EMBL" id="CAXDID020000237">
    <property type="protein sequence ID" value="CAL6062078.1"/>
    <property type="molecule type" value="Genomic_DNA"/>
</dbReference>
<dbReference type="AlphaFoldDB" id="A0AA86UBS1"/>
<protein>
    <submittedName>
        <fullName evidence="2">Transmembrane domain-containing protein</fullName>
    </submittedName>
    <submittedName>
        <fullName evidence="4">Transmembrane_domain-containing protein</fullName>
    </submittedName>
</protein>
<dbReference type="InterPro" id="IPR021737">
    <property type="entry name" value="Phage_phiKZ_Orf197"/>
</dbReference>
<keyword evidence="1" id="KW-0472">Membrane</keyword>
<organism evidence="2">
    <name type="scientific">Hexamita inflata</name>
    <dbReference type="NCBI Taxonomy" id="28002"/>
    <lineage>
        <taxon>Eukaryota</taxon>
        <taxon>Metamonada</taxon>
        <taxon>Diplomonadida</taxon>
        <taxon>Hexamitidae</taxon>
        <taxon>Hexamitinae</taxon>
        <taxon>Hexamita</taxon>
    </lineage>
</organism>
<reference evidence="2" key="1">
    <citation type="submission" date="2023-06" db="EMBL/GenBank/DDBJ databases">
        <authorList>
            <person name="Kurt Z."/>
        </authorList>
    </citation>
    <scope>NUCLEOTIDE SEQUENCE</scope>
</reference>
<dbReference type="Pfam" id="PF11750">
    <property type="entry name" value="DUF3307"/>
    <property type="match status" value="1"/>
</dbReference>
<dbReference type="EMBL" id="CATOUU010000872">
    <property type="protein sequence ID" value="CAI9956290.1"/>
    <property type="molecule type" value="Genomic_DNA"/>
</dbReference>
<evidence type="ECO:0000313" key="4">
    <source>
        <dbReference type="EMBL" id="CAL6062078.1"/>
    </source>
</evidence>
<feature type="transmembrane region" description="Helical" evidence="1">
    <location>
        <begin position="53"/>
        <end position="70"/>
    </location>
</feature>
<dbReference type="EMBL" id="CAXDID020000408">
    <property type="protein sequence ID" value="CAL6088406.1"/>
    <property type="molecule type" value="Genomic_DNA"/>
</dbReference>
<evidence type="ECO:0000313" key="3">
    <source>
        <dbReference type="EMBL" id="CAI9956290.1"/>
    </source>
</evidence>
<dbReference type="EMBL" id="CATOUU010000796">
    <property type="protein sequence ID" value="CAI9949389.1"/>
    <property type="molecule type" value="Genomic_DNA"/>
</dbReference>
<dbReference type="Proteomes" id="UP001642409">
    <property type="component" value="Unassembled WGS sequence"/>
</dbReference>
<sequence length="109" mass="13228">MIEKIILKHFLLDIVLQQYFYLPNKDIPFGKDILIHVFIVSAPWLIISHFSHLNVICFVIEFISHWIIDVTKTKYRKKNKPTGIRKWRMHFVDQFLHLVVLILNWFILK</sequence>
<proteinExistence type="predicted"/>
<name>A0AA86UBS1_9EUKA</name>
<keyword evidence="1 2" id="KW-0812">Transmembrane</keyword>
<reference evidence="4 6" key="2">
    <citation type="submission" date="2024-07" db="EMBL/GenBank/DDBJ databases">
        <authorList>
            <person name="Akdeniz Z."/>
        </authorList>
    </citation>
    <scope>NUCLEOTIDE SEQUENCE [LARGE SCALE GENOMIC DNA]</scope>
</reference>
<accession>A0AA86UBS1</accession>
<comment type="caution">
    <text evidence="2">The sequence shown here is derived from an EMBL/GenBank/DDBJ whole genome shotgun (WGS) entry which is preliminary data.</text>
</comment>
<evidence type="ECO:0000256" key="1">
    <source>
        <dbReference type="SAM" id="Phobius"/>
    </source>
</evidence>
<evidence type="ECO:0000313" key="5">
    <source>
        <dbReference type="EMBL" id="CAL6088406.1"/>
    </source>
</evidence>
<evidence type="ECO:0000313" key="2">
    <source>
        <dbReference type="EMBL" id="CAI9949389.1"/>
    </source>
</evidence>
<gene>
    <name evidence="2" type="ORF">HINF_LOCUS37034</name>
    <name evidence="3" type="ORF">HINF_LOCUS43935</name>
    <name evidence="4" type="ORF">HINF_LOCUS50018</name>
    <name evidence="5" type="ORF">HINF_LOCUS64111</name>
</gene>
<feature type="transmembrane region" description="Helical" evidence="1">
    <location>
        <begin position="91"/>
        <end position="108"/>
    </location>
</feature>
<keyword evidence="6" id="KW-1185">Reference proteome</keyword>